<keyword evidence="1 6" id="KW-0004">4Fe-4S</keyword>
<accession>C1A8W6</accession>
<dbReference type="OrthoDB" id="9802027at2"/>
<sequence length="401" mass="43854">MPLAVPFDLSRLRDSALLPIGQKLIDGERLTVADGVVLFRSPDLLGVGAMADAANRARHGDRVTFASNQHINPTNICVLRTTCAFCGYARLPKEEGAYRYTLEQALVESDRADGTITREFHIVGGLDMQAGLEYYQTLFRALKERHPQVHIKALTAVEIAHIARIEKMSRADVLIALREAGLDTLPGGGAETFSAAVRDVIATKKLGGTDYIDVHRTAHQLGIRSNCTMLYGHVETIEDRMQHLEMLRDLQDETGGFLAYIPLAYHPDDNELGKTLGRQGTSTTGADDLRNLAVGRLFLDNFEHIKSHWIMVTSAVSQLSLHFGVNDIEGTVVREKIYHAVGAHTPQGMTLPQLLTLIRGAGKVPAERDSFYHVLREFGPDETGEAAPDAPASDLITAAAS</sequence>
<evidence type="ECO:0000313" key="11">
    <source>
        <dbReference type="Proteomes" id="UP000002209"/>
    </source>
</evidence>
<dbReference type="NCBIfam" id="TIGR00423">
    <property type="entry name" value="CofH family radical SAM protein"/>
    <property type="match status" value="1"/>
</dbReference>
<organism evidence="10 11">
    <name type="scientific">Gemmatimonas aurantiaca (strain DSM 14586 / JCM 11422 / NBRC 100505 / T-27)</name>
    <dbReference type="NCBI Taxonomy" id="379066"/>
    <lineage>
        <taxon>Bacteria</taxon>
        <taxon>Pseudomonadati</taxon>
        <taxon>Gemmatimonadota</taxon>
        <taxon>Gemmatimonadia</taxon>
        <taxon>Gemmatimonadales</taxon>
        <taxon>Gemmatimonadaceae</taxon>
        <taxon>Gemmatimonas</taxon>
    </lineage>
</organism>
<dbReference type="EMBL" id="AP009153">
    <property type="protein sequence ID" value="BAH38676.1"/>
    <property type="molecule type" value="Genomic_DNA"/>
</dbReference>
<dbReference type="PANTHER" id="PTHR43076">
    <property type="entry name" value="FO SYNTHASE (COFH)"/>
    <property type="match status" value="1"/>
</dbReference>
<evidence type="ECO:0000256" key="5">
    <source>
        <dbReference type="ARBA" id="ARBA00023014"/>
    </source>
</evidence>
<dbReference type="SMART" id="SM00729">
    <property type="entry name" value="Elp3"/>
    <property type="match status" value="1"/>
</dbReference>
<comment type="cofactor">
    <cofactor evidence="6">
        <name>[4Fe-4S] cluster</name>
        <dbReference type="ChEBI" id="CHEBI:49883"/>
    </cofactor>
    <text evidence="6">Binds 1 [4Fe-4S] cluster. The cluster is coordinated with 3 cysteines and an exchangeable S-adenosyl-L-methionine.</text>
</comment>
<dbReference type="Proteomes" id="UP000002209">
    <property type="component" value="Chromosome"/>
</dbReference>
<dbReference type="InterPro" id="IPR058240">
    <property type="entry name" value="rSAM_sf"/>
</dbReference>
<dbReference type="SFLD" id="SFLDG01064">
    <property type="entry name" value="F420__menaquinone_cofactor_bio"/>
    <property type="match status" value="1"/>
</dbReference>
<dbReference type="AlphaFoldDB" id="C1A8W6"/>
<feature type="binding site" evidence="7">
    <location>
        <position position="85"/>
    </location>
    <ligand>
        <name>S-adenosyl-L-methionine</name>
        <dbReference type="ChEBI" id="CHEBI:59789"/>
    </ligand>
</feature>
<protein>
    <recommendedName>
        <fullName evidence="9">Radical SAM core domain-containing protein</fullName>
    </recommendedName>
</protein>
<evidence type="ECO:0000256" key="4">
    <source>
        <dbReference type="ARBA" id="ARBA00023004"/>
    </source>
</evidence>
<keyword evidence="3" id="KW-0479">Metal-binding</keyword>
<keyword evidence="2 6" id="KW-0949">S-adenosyl-L-methionine</keyword>
<dbReference type="SFLD" id="SFLDS00029">
    <property type="entry name" value="Radical_SAM"/>
    <property type="match status" value="1"/>
</dbReference>
<dbReference type="GO" id="GO:0046872">
    <property type="term" value="F:metal ion binding"/>
    <property type="evidence" value="ECO:0007669"/>
    <property type="project" value="UniProtKB-KW"/>
</dbReference>
<evidence type="ECO:0000256" key="6">
    <source>
        <dbReference type="PIRSR" id="PIRSR004762-1"/>
    </source>
</evidence>
<dbReference type="HOGENOM" id="CLU_040406_1_0_0"/>
<evidence type="ECO:0000256" key="7">
    <source>
        <dbReference type="PIRSR" id="PIRSR004762-2"/>
    </source>
</evidence>
<dbReference type="PANTHER" id="PTHR43076:SF7">
    <property type="entry name" value="AMINODEOXYFUTALOSINE SYNTHASE"/>
    <property type="match status" value="1"/>
</dbReference>
<dbReference type="InterPro" id="IPR006638">
    <property type="entry name" value="Elp3/MiaA/NifB-like_rSAM"/>
</dbReference>
<dbReference type="Pfam" id="PF04055">
    <property type="entry name" value="Radical_SAM"/>
    <property type="match status" value="1"/>
</dbReference>
<dbReference type="SFLD" id="SFLDG01389">
    <property type="entry name" value="menaquinone_synthsis_involved"/>
    <property type="match status" value="1"/>
</dbReference>
<feature type="region of interest" description="Disordered" evidence="8">
    <location>
        <begin position="381"/>
        <end position="401"/>
    </location>
</feature>
<dbReference type="InterPro" id="IPR020050">
    <property type="entry name" value="FO_synthase_su2"/>
</dbReference>
<evidence type="ECO:0000313" key="10">
    <source>
        <dbReference type="EMBL" id="BAH38676.1"/>
    </source>
</evidence>
<dbReference type="RefSeq" id="WP_012683123.1">
    <property type="nucleotide sequence ID" value="NC_012489.1"/>
</dbReference>
<dbReference type="InterPro" id="IPR007197">
    <property type="entry name" value="rSAM"/>
</dbReference>
<dbReference type="InterPro" id="IPR045567">
    <property type="entry name" value="CofH/MnqC-like_C"/>
</dbReference>
<dbReference type="SUPFAM" id="SSF102114">
    <property type="entry name" value="Radical SAM enzymes"/>
    <property type="match status" value="1"/>
</dbReference>
<evidence type="ECO:0000256" key="1">
    <source>
        <dbReference type="ARBA" id="ARBA00022485"/>
    </source>
</evidence>
<dbReference type="GO" id="GO:0051539">
    <property type="term" value="F:4 iron, 4 sulfur cluster binding"/>
    <property type="evidence" value="ECO:0007669"/>
    <property type="project" value="UniProtKB-KW"/>
</dbReference>
<feature type="binding site" evidence="6">
    <location>
        <position position="86"/>
    </location>
    <ligand>
        <name>[4Fe-4S] cluster</name>
        <dbReference type="ChEBI" id="CHEBI:49883"/>
        <note>4Fe-4S-S-AdoMet</note>
    </ligand>
</feature>
<feature type="binding site" evidence="7">
    <location>
        <position position="191"/>
    </location>
    <ligand>
        <name>S-adenosyl-L-methionine</name>
        <dbReference type="ChEBI" id="CHEBI:59789"/>
    </ligand>
</feature>
<dbReference type="InterPro" id="IPR034405">
    <property type="entry name" value="F420"/>
</dbReference>
<evidence type="ECO:0000256" key="2">
    <source>
        <dbReference type="ARBA" id="ARBA00022691"/>
    </source>
</evidence>
<reference evidence="11" key="1">
    <citation type="submission" date="2006-03" db="EMBL/GenBank/DDBJ databases">
        <title>Complete genome sequence of Gemmatimonas aurantiaca T-27 that represents a novel phylum Gemmatimonadetes.</title>
        <authorList>
            <person name="Takasaki K."/>
            <person name="Ichikawa N."/>
            <person name="Miura H."/>
            <person name="Matsushita S."/>
            <person name="Watanabe Y."/>
            <person name="Oguchi A."/>
            <person name="Ankai A."/>
            <person name="Yashiro I."/>
            <person name="Takahashi M."/>
            <person name="Terui Y."/>
            <person name="Fukui S."/>
            <person name="Yokoyama H."/>
            <person name="Tanikawa S."/>
            <person name="Hanada S."/>
            <person name="Kamagata Y."/>
            <person name="Fujita N."/>
        </authorList>
    </citation>
    <scope>NUCLEOTIDE SEQUENCE [LARGE SCALE GENOMIC DNA]</scope>
    <source>
        <strain evidence="11">T-27 / DSM 14586 / JCM 11422 / NBRC 100505</strain>
    </source>
</reference>
<dbReference type="GO" id="GO:0016765">
    <property type="term" value="F:transferase activity, transferring alkyl or aryl (other than methyl) groups"/>
    <property type="evidence" value="ECO:0007669"/>
    <property type="project" value="InterPro"/>
</dbReference>
<dbReference type="Gene3D" id="3.20.20.70">
    <property type="entry name" value="Aldolase class I"/>
    <property type="match status" value="1"/>
</dbReference>
<feature type="domain" description="Radical SAM core" evidence="9">
    <location>
        <begin position="63"/>
        <end position="299"/>
    </location>
</feature>
<feature type="binding site" evidence="6">
    <location>
        <position position="77"/>
    </location>
    <ligand>
        <name>[4Fe-4S] cluster</name>
        <dbReference type="ChEBI" id="CHEBI:49883"/>
        <note>4Fe-4S-S-AdoMet</note>
    </ligand>
</feature>
<keyword evidence="4 6" id="KW-0408">Iron</keyword>
<evidence type="ECO:0000256" key="8">
    <source>
        <dbReference type="SAM" id="MobiDB-lite"/>
    </source>
</evidence>
<dbReference type="SFLD" id="SFLDF00343">
    <property type="entry name" value="aminofutalosine_synthase_(mqnE"/>
    <property type="match status" value="1"/>
</dbReference>
<dbReference type="Pfam" id="PF19288">
    <property type="entry name" value="CofH_C"/>
    <property type="match status" value="1"/>
</dbReference>
<keyword evidence="5 6" id="KW-0411">Iron-sulfur</keyword>
<dbReference type="STRING" id="379066.GAU_1634"/>
<dbReference type="PROSITE" id="PS51918">
    <property type="entry name" value="RADICAL_SAM"/>
    <property type="match status" value="1"/>
</dbReference>
<evidence type="ECO:0000256" key="3">
    <source>
        <dbReference type="ARBA" id="ARBA00022723"/>
    </source>
</evidence>
<dbReference type="KEGG" id="gau:GAU_1634"/>
<evidence type="ECO:0000259" key="9">
    <source>
        <dbReference type="PROSITE" id="PS51918"/>
    </source>
</evidence>
<dbReference type="InterPro" id="IPR013785">
    <property type="entry name" value="Aldolase_TIM"/>
</dbReference>
<proteinExistence type="predicted"/>
<dbReference type="PIRSF" id="PIRSF004762">
    <property type="entry name" value="CHP00423"/>
    <property type="match status" value="1"/>
</dbReference>
<keyword evidence="11" id="KW-1185">Reference proteome</keyword>
<feature type="binding site" evidence="6">
    <location>
        <position position="83"/>
    </location>
    <ligand>
        <name>[4Fe-4S] cluster</name>
        <dbReference type="ChEBI" id="CHEBI:49883"/>
        <note>4Fe-4S-S-AdoMet</note>
    </ligand>
</feature>
<dbReference type="GO" id="GO:0044689">
    <property type="term" value="F:7,8-didemethyl-8-hydroxy-5-deazariboflavin synthase activity"/>
    <property type="evidence" value="ECO:0007669"/>
    <property type="project" value="TreeGrafter"/>
</dbReference>
<name>C1A8W6_GEMAT</name>
<dbReference type="eggNOG" id="COG1060">
    <property type="taxonomic scope" value="Bacteria"/>
</dbReference>
<gene>
    <name evidence="10" type="ordered locus">GAU_1634</name>
</gene>